<accession>A0A6G1C6B2</accession>
<name>A0A6G1C6B2_9ORYZ</name>
<reference evidence="1 2" key="1">
    <citation type="submission" date="2019-11" db="EMBL/GenBank/DDBJ databases">
        <title>Whole genome sequence of Oryza granulata.</title>
        <authorList>
            <person name="Li W."/>
        </authorList>
    </citation>
    <scope>NUCLEOTIDE SEQUENCE [LARGE SCALE GENOMIC DNA]</scope>
    <source>
        <strain evidence="2">cv. Menghai</strain>
        <tissue evidence="1">Leaf</tissue>
    </source>
</reference>
<dbReference type="EMBL" id="SPHZ02000010">
    <property type="protein sequence ID" value="KAF0895720.1"/>
    <property type="molecule type" value="Genomic_DNA"/>
</dbReference>
<proteinExistence type="predicted"/>
<organism evidence="1 2">
    <name type="scientific">Oryza meyeriana var. granulata</name>
    <dbReference type="NCBI Taxonomy" id="110450"/>
    <lineage>
        <taxon>Eukaryota</taxon>
        <taxon>Viridiplantae</taxon>
        <taxon>Streptophyta</taxon>
        <taxon>Embryophyta</taxon>
        <taxon>Tracheophyta</taxon>
        <taxon>Spermatophyta</taxon>
        <taxon>Magnoliopsida</taxon>
        <taxon>Liliopsida</taxon>
        <taxon>Poales</taxon>
        <taxon>Poaceae</taxon>
        <taxon>BOP clade</taxon>
        <taxon>Oryzoideae</taxon>
        <taxon>Oryzeae</taxon>
        <taxon>Oryzinae</taxon>
        <taxon>Oryza</taxon>
        <taxon>Oryza meyeriana</taxon>
    </lineage>
</organism>
<dbReference type="Proteomes" id="UP000479710">
    <property type="component" value="Unassembled WGS sequence"/>
</dbReference>
<keyword evidence="2" id="KW-1185">Reference proteome</keyword>
<evidence type="ECO:0000313" key="1">
    <source>
        <dbReference type="EMBL" id="KAF0895720.1"/>
    </source>
</evidence>
<dbReference type="AlphaFoldDB" id="A0A6G1C6B2"/>
<protein>
    <submittedName>
        <fullName evidence="1">Uncharacterized protein</fullName>
    </submittedName>
</protein>
<comment type="caution">
    <text evidence="1">The sequence shown here is derived from an EMBL/GenBank/DDBJ whole genome shotgun (WGS) entry which is preliminary data.</text>
</comment>
<sequence length="67" mass="7158">MRKLSDACPPPDSLVSLSPHFSFSTSSIGYGASPMFSNNCLLLALPALKTKPLSISETTPANERQHP</sequence>
<gene>
    <name evidence="1" type="ORF">E2562_014331</name>
</gene>
<evidence type="ECO:0000313" key="2">
    <source>
        <dbReference type="Proteomes" id="UP000479710"/>
    </source>
</evidence>